<keyword evidence="2" id="KW-0805">Transcription regulation</keyword>
<dbReference type="Gene3D" id="1.10.4040.10">
    <property type="entry name" value="Penicillinase repressor domain"/>
    <property type="match status" value="1"/>
</dbReference>
<dbReference type="InterPro" id="IPR036390">
    <property type="entry name" value="WH_DNA-bd_sf"/>
</dbReference>
<comment type="similarity">
    <text evidence="1">Belongs to the BlaI transcriptional regulatory family.</text>
</comment>
<dbReference type="SUPFAM" id="SSF46785">
    <property type="entry name" value="Winged helix' DNA-binding domain"/>
    <property type="match status" value="1"/>
</dbReference>
<sequence>MKLSQKEEQLMNFIWQFEKVYMKDLLDAYPEPKPAATTLATILKRLSNKGAIGYNLNGNSREYYPILKKKDYSSSYLQNMIKTFFQGSSARFASFFTNNMTLSREELLELRNMIDDKLNNEKK</sequence>
<dbReference type="InterPro" id="IPR036388">
    <property type="entry name" value="WH-like_DNA-bd_sf"/>
</dbReference>
<dbReference type="PIRSF" id="PIRSF019455">
    <property type="entry name" value="CopR_AtkY"/>
    <property type="match status" value="1"/>
</dbReference>
<dbReference type="GO" id="GO:0003677">
    <property type="term" value="F:DNA binding"/>
    <property type="evidence" value="ECO:0007669"/>
    <property type="project" value="UniProtKB-KW"/>
</dbReference>
<protein>
    <submittedName>
        <fullName evidence="5">BlaI/MecI/CopY family transcriptional regulator</fullName>
    </submittedName>
</protein>
<gene>
    <name evidence="5" type="ORF">GM418_02825</name>
</gene>
<dbReference type="Gene3D" id="1.10.10.10">
    <property type="entry name" value="Winged helix-like DNA-binding domain superfamily/Winged helix DNA-binding domain"/>
    <property type="match status" value="1"/>
</dbReference>
<evidence type="ECO:0000256" key="2">
    <source>
        <dbReference type="ARBA" id="ARBA00023015"/>
    </source>
</evidence>
<dbReference type="GO" id="GO:0045892">
    <property type="term" value="P:negative regulation of DNA-templated transcription"/>
    <property type="evidence" value="ECO:0007669"/>
    <property type="project" value="InterPro"/>
</dbReference>
<name>A0A6I6JRT8_9BACT</name>
<organism evidence="5 6">
    <name type="scientific">Maribellus comscasis</name>
    <dbReference type="NCBI Taxonomy" id="2681766"/>
    <lineage>
        <taxon>Bacteria</taxon>
        <taxon>Pseudomonadati</taxon>
        <taxon>Bacteroidota</taxon>
        <taxon>Bacteroidia</taxon>
        <taxon>Marinilabiliales</taxon>
        <taxon>Prolixibacteraceae</taxon>
        <taxon>Maribellus</taxon>
    </lineage>
</organism>
<evidence type="ECO:0000313" key="5">
    <source>
        <dbReference type="EMBL" id="QGY42623.1"/>
    </source>
</evidence>
<keyword evidence="6" id="KW-1185">Reference proteome</keyword>
<keyword evidence="4" id="KW-0804">Transcription</keyword>
<dbReference type="Proteomes" id="UP000428260">
    <property type="component" value="Chromosome"/>
</dbReference>
<dbReference type="InterPro" id="IPR005650">
    <property type="entry name" value="BlaI_family"/>
</dbReference>
<evidence type="ECO:0000313" key="6">
    <source>
        <dbReference type="Proteomes" id="UP000428260"/>
    </source>
</evidence>
<dbReference type="Pfam" id="PF03965">
    <property type="entry name" value="Penicillinase_R"/>
    <property type="match status" value="1"/>
</dbReference>
<dbReference type="EMBL" id="CP046401">
    <property type="protein sequence ID" value="QGY42623.1"/>
    <property type="molecule type" value="Genomic_DNA"/>
</dbReference>
<evidence type="ECO:0000256" key="1">
    <source>
        <dbReference type="ARBA" id="ARBA00011046"/>
    </source>
</evidence>
<reference evidence="5 6" key="1">
    <citation type="submission" date="2019-11" db="EMBL/GenBank/DDBJ databases">
        <authorList>
            <person name="Zheng R.K."/>
            <person name="Sun C.M."/>
        </authorList>
    </citation>
    <scope>NUCLEOTIDE SEQUENCE [LARGE SCALE GENOMIC DNA]</scope>
    <source>
        <strain evidence="5 6">WC007</strain>
    </source>
</reference>
<keyword evidence="3" id="KW-0238">DNA-binding</keyword>
<evidence type="ECO:0000256" key="4">
    <source>
        <dbReference type="ARBA" id="ARBA00023163"/>
    </source>
</evidence>
<proteinExistence type="inferred from homology"/>
<dbReference type="KEGG" id="mcos:GM418_02825"/>
<evidence type="ECO:0000256" key="3">
    <source>
        <dbReference type="ARBA" id="ARBA00023125"/>
    </source>
</evidence>
<dbReference type="RefSeq" id="WP_158862944.1">
    <property type="nucleotide sequence ID" value="NZ_CP046401.1"/>
</dbReference>
<dbReference type="AlphaFoldDB" id="A0A6I6JRT8"/>
<accession>A0A6I6JRT8</accession>